<dbReference type="AlphaFoldDB" id="A0A380CMC9"/>
<proteinExistence type="predicted"/>
<reference evidence="2 3" key="1">
    <citation type="submission" date="2018-06" db="EMBL/GenBank/DDBJ databases">
        <authorList>
            <consortium name="Pathogen Informatics"/>
            <person name="Doyle S."/>
        </authorList>
    </citation>
    <scope>NUCLEOTIDE SEQUENCE [LARGE SCALE GENOMIC DNA]</scope>
    <source>
        <strain evidence="2 3">NCTC12413</strain>
    </source>
</reference>
<organism evidence="2 3">
    <name type="scientific">Staphylococcus arlettae</name>
    <dbReference type="NCBI Taxonomy" id="29378"/>
    <lineage>
        <taxon>Bacteria</taxon>
        <taxon>Bacillati</taxon>
        <taxon>Bacillota</taxon>
        <taxon>Bacilli</taxon>
        <taxon>Bacillales</taxon>
        <taxon>Staphylococcaceae</taxon>
        <taxon>Staphylococcus</taxon>
    </lineage>
</organism>
<dbReference type="RefSeq" id="WP_103388083.1">
    <property type="nucleotide sequence ID" value="NZ_JAIEWU010000004.1"/>
</dbReference>
<reference evidence="1 4" key="2">
    <citation type="submission" date="2019-07" db="EMBL/GenBank/DDBJ databases">
        <title>Whole genome shotgun sequence of Staphylococcus arlettae NBRC 109765.</title>
        <authorList>
            <person name="Hosoyama A."/>
            <person name="Uohara A."/>
            <person name="Ohji S."/>
            <person name="Ichikawa N."/>
        </authorList>
    </citation>
    <scope>NUCLEOTIDE SEQUENCE [LARGE SCALE GENOMIC DNA]</scope>
    <source>
        <strain evidence="1 4">NBRC 109765</strain>
    </source>
</reference>
<gene>
    <name evidence="2" type="ORF">NCTC12413_02069</name>
    <name evidence="1" type="ORF">SAR03_06030</name>
</gene>
<accession>A0A380CMC9</accession>
<dbReference type="EMBL" id="BKAV01000003">
    <property type="protein sequence ID" value="GEP99565.1"/>
    <property type="molecule type" value="Genomic_DNA"/>
</dbReference>
<dbReference type="EMBL" id="UGZE01000001">
    <property type="protein sequence ID" value="SUJ23034.1"/>
    <property type="molecule type" value="Genomic_DNA"/>
</dbReference>
<protein>
    <submittedName>
        <fullName evidence="2">Uncharacterized protein</fullName>
    </submittedName>
</protein>
<dbReference type="Proteomes" id="UP000254956">
    <property type="component" value="Unassembled WGS sequence"/>
</dbReference>
<evidence type="ECO:0000313" key="1">
    <source>
        <dbReference type="EMBL" id="GEP99565.1"/>
    </source>
</evidence>
<keyword evidence="4" id="KW-1185">Reference proteome</keyword>
<sequence>MGELMEIKVALDKTEEKMIQLPIYKKEFFRDKLTFDVDLTEGLYQFVERAEHISVDYFSEYNPLYFETVNRNAIDIFNYLFSNYKKLIFVTAIMSFDNIPKERTNFMSKYIRNHHK</sequence>
<dbReference type="Proteomes" id="UP000321598">
    <property type="component" value="Unassembled WGS sequence"/>
</dbReference>
<evidence type="ECO:0000313" key="4">
    <source>
        <dbReference type="Proteomes" id="UP000321598"/>
    </source>
</evidence>
<name>A0A380CMC9_9STAP</name>
<evidence type="ECO:0000313" key="3">
    <source>
        <dbReference type="Proteomes" id="UP000254956"/>
    </source>
</evidence>
<evidence type="ECO:0000313" key="2">
    <source>
        <dbReference type="EMBL" id="SUJ23034.1"/>
    </source>
</evidence>